<evidence type="ECO:0000259" key="1">
    <source>
        <dbReference type="Pfam" id="PF07887"/>
    </source>
</evidence>
<dbReference type="AlphaFoldDB" id="S8DUU9"/>
<reference evidence="3 4" key="1">
    <citation type="journal article" date="2013" name="BMC Genomics">
        <title>The miniature genome of a carnivorous plant Genlisea aurea contains a low number of genes and short non-coding sequences.</title>
        <authorList>
            <person name="Leushkin E.V."/>
            <person name="Sutormin R.A."/>
            <person name="Nabieva E.R."/>
            <person name="Penin A.A."/>
            <person name="Kondrashov A.S."/>
            <person name="Logacheva M.D."/>
        </authorList>
    </citation>
    <scope>NUCLEOTIDE SEQUENCE [LARGE SCALE GENOMIC DNA]</scope>
</reference>
<dbReference type="Proteomes" id="UP000015453">
    <property type="component" value="Unassembled WGS sequence"/>
</dbReference>
<dbReference type="Pfam" id="PF20451">
    <property type="entry name" value="Calmod_bind_M"/>
    <property type="match status" value="1"/>
</dbReference>
<dbReference type="GO" id="GO:0005634">
    <property type="term" value="C:nucleus"/>
    <property type="evidence" value="ECO:0007669"/>
    <property type="project" value="TreeGrafter"/>
</dbReference>
<feature type="domain" description="Calmodulin binding protein central" evidence="2">
    <location>
        <begin position="168"/>
        <end position="232"/>
    </location>
</feature>
<organism evidence="3 4">
    <name type="scientific">Genlisea aurea</name>
    <dbReference type="NCBI Taxonomy" id="192259"/>
    <lineage>
        <taxon>Eukaryota</taxon>
        <taxon>Viridiplantae</taxon>
        <taxon>Streptophyta</taxon>
        <taxon>Embryophyta</taxon>
        <taxon>Tracheophyta</taxon>
        <taxon>Spermatophyta</taxon>
        <taxon>Magnoliopsida</taxon>
        <taxon>eudicotyledons</taxon>
        <taxon>Gunneridae</taxon>
        <taxon>Pentapetalae</taxon>
        <taxon>asterids</taxon>
        <taxon>lamiids</taxon>
        <taxon>Lamiales</taxon>
        <taxon>Lentibulariaceae</taxon>
        <taxon>Genlisea</taxon>
    </lineage>
</organism>
<dbReference type="GO" id="GO:0005516">
    <property type="term" value="F:calmodulin binding"/>
    <property type="evidence" value="ECO:0007669"/>
    <property type="project" value="InterPro"/>
</dbReference>
<dbReference type="EMBL" id="AUSU01003395">
    <property type="protein sequence ID" value="EPS66928.1"/>
    <property type="molecule type" value="Genomic_DNA"/>
</dbReference>
<evidence type="ECO:0000313" key="4">
    <source>
        <dbReference type="Proteomes" id="UP000015453"/>
    </source>
</evidence>
<dbReference type="PANTHER" id="PTHR31713">
    <property type="entry name" value="OS02G0177800 PROTEIN"/>
    <property type="match status" value="1"/>
</dbReference>
<evidence type="ECO:0000259" key="2">
    <source>
        <dbReference type="Pfam" id="PF20451"/>
    </source>
</evidence>
<proteinExistence type="predicted"/>
<dbReference type="GO" id="GO:0043565">
    <property type="term" value="F:sequence-specific DNA binding"/>
    <property type="evidence" value="ECO:0007669"/>
    <property type="project" value="TreeGrafter"/>
</dbReference>
<dbReference type="InterPro" id="IPR012416">
    <property type="entry name" value="CBP60"/>
</dbReference>
<gene>
    <name evidence="3" type="ORF">M569_07844</name>
</gene>
<dbReference type="GO" id="GO:0080142">
    <property type="term" value="P:regulation of salicylic acid biosynthetic process"/>
    <property type="evidence" value="ECO:0007669"/>
    <property type="project" value="TreeGrafter"/>
</dbReference>
<dbReference type="InterPro" id="IPR046831">
    <property type="entry name" value="Calmodulin_bind_N"/>
</dbReference>
<dbReference type="OrthoDB" id="748178at2759"/>
<evidence type="ECO:0008006" key="5">
    <source>
        <dbReference type="Google" id="ProtNLM"/>
    </source>
</evidence>
<evidence type="ECO:0000313" key="3">
    <source>
        <dbReference type="EMBL" id="EPS66928.1"/>
    </source>
</evidence>
<keyword evidence="4" id="KW-1185">Reference proteome</keyword>
<comment type="caution">
    <text evidence="3">The sequence shown here is derived from an EMBL/GenBank/DDBJ whole genome shotgun (WGS) entry which is preliminary data.</text>
</comment>
<dbReference type="Pfam" id="PF07887">
    <property type="entry name" value="Calmodulin_bind"/>
    <property type="match status" value="1"/>
</dbReference>
<dbReference type="InterPro" id="IPR046830">
    <property type="entry name" value="Calmod_bind_M"/>
</dbReference>
<dbReference type="PANTHER" id="PTHR31713:SF43">
    <property type="entry name" value="CALMODULIN-BINDING PROTEIN 60 G"/>
    <property type="match status" value="1"/>
</dbReference>
<protein>
    <recommendedName>
        <fullName evidence="5">Calmodulin-binding protein</fullName>
    </recommendedName>
</protein>
<sequence length="236" mass="26614">RIRCSESRSLQLRFHSVLPQTLFTGTRVLSDDKSPVKIVLYDTCSKKIVTSGPLSSLKVIIVVLDADIDDKDWTAKQLFDSKTVKNRDGKRPLLTGELAISLHEGVGYITDASFTDNSSWLRSGKFRLGAKVLSTCNEANVISEAMSNPFRVKDQRGEYYQKHYPPSLNDEVWRLDKIAKDGVHHKRLKQFGILTVGDFLKFLATNKTELQNILCNPSKKTWDMITEHALTCPLDG</sequence>
<dbReference type="GO" id="GO:0003700">
    <property type="term" value="F:DNA-binding transcription factor activity"/>
    <property type="evidence" value="ECO:0007669"/>
    <property type="project" value="TreeGrafter"/>
</dbReference>
<feature type="domain" description="Calmodulin binding protein-like N-terminal" evidence="1">
    <location>
        <begin position="10"/>
        <end position="155"/>
    </location>
</feature>
<accession>S8DUU9</accession>
<feature type="non-terminal residue" evidence="3">
    <location>
        <position position="1"/>
    </location>
</feature>
<feature type="non-terminal residue" evidence="3">
    <location>
        <position position="236"/>
    </location>
</feature>
<name>S8DUU9_9LAMI</name>